<evidence type="ECO:0000256" key="12">
    <source>
        <dbReference type="ARBA" id="ARBA00022801"/>
    </source>
</evidence>
<gene>
    <name evidence="23" type="ORF">INT44_001324</name>
</gene>
<comment type="similarity">
    <text evidence="5">Belongs to the XPF family.</text>
</comment>
<dbReference type="GO" id="GO:0000724">
    <property type="term" value="P:double-strand break repair via homologous recombination"/>
    <property type="evidence" value="ECO:0007669"/>
    <property type="project" value="TreeGrafter"/>
</dbReference>
<evidence type="ECO:0000256" key="3">
    <source>
        <dbReference type="ARBA" id="ARBA00007431"/>
    </source>
</evidence>
<feature type="region of interest" description="Disordered" evidence="21">
    <location>
        <begin position="447"/>
        <end position="480"/>
    </location>
</feature>
<evidence type="ECO:0000313" key="23">
    <source>
        <dbReference type="EMBL" id="KAG2188569.1"/>
    </source>
</evidence>
<dbReference type="InterPro" id="IPR015898">
    <property type="entry name" value="G-protein_gamma-like_dom"/>
</dbReference>
<dbReference type="InterPro" id="IPR047520">
    <property type="entry name" value="XPF_nuclease"/>
</dbReference>
<organism evidence="23 24">
    <name type="scientific">Umbelopsis vinacea</name>
    <dbReference type="NCBI Taxonomy" id="44442"/>
    <lineage>
        <taxon>Eukaryota</taxon>
        <taxon>Fungi</taxon>
        <taxon>Fungi incertae sedis</taxon>
        <taxon>Mucoromycota</taxon>
        <taxon>Mucoromycotina</taxon>
        <taxon>Umbelopsidomycetes</taxon>
        <taxon>Umbelopsidales</taxon>
        <taxon>Umbelopsidaceae</taxon>
        <taxon>Umbelopsis</taxon>
    </lineage>
</organism>
<dbReference type="Pfam" id="PF00180">
    <property type="entry name" value="Iso_dh"/>
    <property type="match status" value="1"/>
</dbReference>
<evidence type="ECO:0000256" key="10">
    <source>
        <dbReference type="ARBA" id="ARBA00022759"/>
    </source>
</evidence>
<evidence type="ECO:0000256" key="21">
    <source>
        <dbReference type="SAM" id="MobiDB-lite"/>
    </source>
</evidence>
<keyword evidence="14" id="KW-0472">Membrane</keyword>
<comment type="subcellular location">
    <subcellularLocation>
        <location evidence="2">Membrane</location>
        <topology evidence="2">Peripheral membrane protein</topology>
    </subcellularLocation>
    <subcellularLocation>
        <location evidence="1">Nucleus</location>
    </subcellularLocation>
</comment>
<dbReference type="GO" id="GO:0007186">
    <property type="term" value="P:G protein-coupled receptor signaling pathway"/>
    <property type="evidence" value="ECO:0007669"/>
    <property type="project" value="InterPro"/>
</dbReference>
<keyword evidence="13" id="KW-0238">DNA-binding</keyword>
<evidence type="ECO:0000256" key="13">
    <source>
        <dbReference type="ARBA" id="ARBA00023125"/>
    </source>
</evidence>
<dbReference type="Proteomes" id="UP000612746">
    <property type="component" value="Unassembled WGS sequence"/>
</dbReference>
<dbReference type="Gene3D" id="3.40.718.10">
    <property type="entry name" value="Isopropylmalate Dehydrogenase"/>
    <property type="match status" value="1"/>
</dbReference>
<dbReference type="SMART" id="SM00224">
    <property type="entry name" value="GGL"/>
    <property type="match status" value="1"/>
</dbReference>
<dbReference type="GO" id="GO:1901255">
    <property type="term" value="P:nucleotide-excision repair involved in interstrand cross-link repair"/>
    <property type="evidence" value="ECO:0007669"/>
    <property type="project" value="TreeGrafter"/>
</dbReference>
<dbReference type="SUPFAM" id="SSF47781">
    <property type="entry name" value="RuvA domain 2-like"/>
    <property type="match status" value="1"/>
</dbReference>
<dbReference type="SUPFAM" id="SSF48670">
    <property type="entry name" value="Transducin (heterotrimeric G protein), gamma chain"/>
    <property type="match status" value="1"/>
</dbReference>
<dbReference type="GO" id="GO:0003697">
    <property type="term" value="F:single-stranded DNA binding"/>
    <property type="evidence" value="ECO:0007669"/>
    <property type="project" value="TreeGrafter"/>
</dbReference>
<keyword evidence="8" id="KW-0488">Methylation</keyword>
<keyword evidence="24" id="KW-1185">Reference proteome</keyword>
<dbReference type="OrthoDB" id="361020at2759"/>
<dbReference type="GO" id="GO:0016616">
    <property type="term" value="F:oxidoreductase activity, acting on the CH-OH group of donors, NAD or NADP as acceptor"/>
    <property type="evidence" value="ECO:0007669"/>
    <property type="project" value="InterPro"/>
</dbReference>
<dbReference type="GO" id="GO:0000712">
    <property type="term" value="P:resolution of meiotic recombination intermediates"/>
    <property type="evidence" value="ECO:0007669"/>
    <property type="project" value="TreeGrafter"/>
</dbReference>
<evidence type="ECO:0000256" key="4">
    <source>
        <dbReference type="ARBA" id="ARBA00007769"/>
    </source>
</evidence>
<evidence type="ECO:0000256" key="15">
    <source>
        <dbReference type="ARBA" id="ARBA00023139"/>
    </source>
</evidence>
<evidence type="ECO:0000256" key="8">
    <source>
        <dbReference type="ARBA" id="ARBA00022481"/>
    </source>
</evidence>
<keyword evidence="12" id="KW-0378">Hydrolase</keyword>
<keyword evidence="16" id="KW-0234">DNA repair</keyword>
<dbReference type="SMART" id="SM01329">
    <property type="entry name" value="Iso_dh"/>
    <property type="match status" value="1"/>
</dbReference>
<keyword evidence="20" id="KW-0636">Prenylation</keyword>
<dbReference type="GO" id="GO:0003684">
    <property type="term" value="F:damaged DNA binding"/>
    <property type="evidence" value="ECO:0007669"/>
    <property type="project" value="TreeGrafter"/>
</dbReference>
<dbReference type="PANTHER" id="PTHR10150">
    <property type="entry name" value="DNA REPAIR ENDONUCLEASE XPF"/>
    <property type="match status" value="1"/>
</dbReference>
<comment type="similarity">
    <text evidence="3">Belongs to the G protein gamma family.</text>
</comment>
<keyword evidence="19" id="KW-0449">Lipoprotein</keyword>
<dbReference type="Gene3D" id="3.40.50.10130">
    <property type="match status" value="1"/>
</dbReference>
<dbReference type="EMBL" id="JAEPRA010000002">
    <property type="protein sequence ID" value="KAG2188569.1"/>
    <property type="molecule type" value="Genomic_DNA"/>
</dbReference>
<dbReference type="FunFam" id="3.40.50.10130:FF:000002">
    <property type="entry name" value="DNA repair endonuclease XPF"/>
    <property type="match status" value="1"/>
</dbReference>
<dbReference type="SMART" id="SM00891">
    <property type="entry name" value="ERCC4"/>
    <property type="match status" value="1"/>
</dbReference>
<dbReference type="PROSITE" id="PS50058">
    <property type="entry name" value="G_PROTEIN_GAMMA"/>
    <property type="match status" value="1"/>
</dbReference>
<name>A0A8H7QB35_9FUNG</name>
<dbReference type="SUPFAM" id="SSF52980">
    <property type="entry name" value="Restriction endonuclease-like"/>
    <property type="match status" value="1"/>
</dbReference>
<dbReference type="SUPFAM" id="SSF53659">
    <property type="entry name" value="Isocitrate/Isopropylmalate dehydrogenase-like"/>
    <property type="match status" value="1"/>
</dbReference>
<evidence type="ECO:0000256" key="1">
    <source>
        <dbReference type="ARBA" id="ARBA00004123"/>
    </source>
</evidence>
<dbReference type="Pfam" id="PF02732">
    <property type="entry name" value="ERCC4"/>
    <property type="match status" value="1"/>
</dbReference>
<dbReference type="InterPro" id="IPR010994">
    <property type="entry name" value="RuvA_2-like"/>
</dbReference>
<dbReference type="Gene3D" id="4.10.260.10">
    <property type="entry name" value="Transducin (heterotrimeric G protein), gamma chain"/>
    <property type="match status" value="1"/>
</dbReference>
<evidence type="ECO:0000259" key="22">
    <source>
        <dbReference type="PROSITE" id="PS50058"/>
    </source>
</evidence>
<dbReference type="InterPro" id="IPR024084">
    <property type="entry name" value="IsoPropMal-DH-like_dom"/>
</dbReference>
<dbReference type="GO" id="GO:0051287">
    <property type="term" value="F:NAD binding"/>
    <property type="evidence" value="ECO:0007669"/>
    <property type="project" value="InterPro"/>
</dbReference>
<dbReference type="CDD" id="cd20078">
    <property type="entry name" value="XPF_nuclease_XPF_euk"/>
    <property type="match status" value="1"/>
</dbReference>
<comment type="similarity">
    <text evidence="4">Belongs to the isocitrate and isopropylmalate dehydrogenases family.</text>
</comment>
<protein>
    <recommendedName>
        <fullName evidence="7">Guanine nucleotide-binding protein subunit gamma</fullName>
    </recommendedName>
</protein>
<keyword evidence="10" id="KW-0255">Endonuclease</keyword>
<feature type="domain" description="G protein gamma" evidence="22">
    <location>
        <begin position="888"/>
        <end position="961"/>
    </location>
</feature>
<evidence type="ECO:0000313" key="24">
    <source>
        <dbReference type="Proteomes" id="UP000612746"/>
    </source>
</evidence>
<dbReference type="Pfam" id="PF00631">
    <property type="entry name" value="G-gamma"/>
    <property type="match status" value="1"/>
</dbReference>
<evidence type="ECO:0000256" key="17">
    <source>
        <dbReference type="ARBA" id="ARBA00023224"/>
    </source>
</evidence>
<dbReference type="PANTHER" id="PTHR10150:SF0">
    <property type="entry name" value="DNA REPAIR ENDONUCLEASE XPF"/>
    <property type="match status" value="1"/>
</dbReference>
<keyword evidence="15" id="KW-0564">Palmitate</keyword>
<evidence type="ECO:0000256" key="11">
    <source>
        <dbReference type="ARBA" id="ARBA00022763"/>
    </source>
</evidence>
<evidence type="ECO:0000256" key="19">
    <source>
        <dbReference type="ARBA" id="ARBA00023288"/>
    </source>
</evidence>
<evidence type="ECO:0000256" key="5">
    <source>
        <dbReference type="ARBA" id="ARBA00010015"/>
    </source>
</evidence>
<keyword evidence="18" id="KW-0539">Nucleus</keyword>
<evidence type="ECO:0000256" key="6">
    <source>
        <dbReference type="ARBA" id="ARBA00011581"/>
    </source>
</evidence>
<evidence type="ECO:0000256" key="18">
    <source>
        <dbReference type="ARBA" id="ARBA00023242"/>
    </source>
</evidence>
<dbReference type="PROSITE" id="PS00470">
    <property type="entry name" value="IDH_IMDH"/>
    <property type="match status" value="1"/>
</dbReference>
<sequence>MTELPLGFQREILTEVVAEDGLLILARGLGLRKVLCSLLKLYTDNNHLVLLINSTPADDTAINDELACMGVPAERQMKVIEYETPAETRSDMYRNSGIFSITSRILAVDMLLKRIPTHLISGIVVHYAHSVNATSMESFILQLYREENERIIRYWICTTAKYTKVAVFEKSSFVAKGRFHVMVADDLESSNENIIELRQPMSEKMDKIQHSIVECMEACLSEIKRSNTGVDLQEFTVENSMFKSFDIIIRRQLDPTWHRVAIKTKQLVGDLKLLRHLLTYLAGYDCITFYSFLQTIMASNTPSDGKLLTNQSPWLLMDAANTIFSLSKKRFFVEERDEEYQSYEHTPTPGLPKKTKLVLEEQPKWGLLHDILDEIEHDIAVTNARDATILVMVDEQRTCTQLKEYISTKSTMAKDSSIVPILSRLARNYFRWKAGIVQINQQVKEELKDKPNTPRGGGSGQYTSNVRGGGTPPNKRRRVRGASAIAAASMAFNRPLADTFQQDITDNAEALDQEDVIKTMDMGTPLDPAANVTDVMSHKDILPHFDEITPPEVVTVSQYVGEDEAALLEQLQPKFIIMYDPNPAFVRRVELYRASHPDREVRVYFMIYDNSVEEQQYLSSIRQEKEAFERLIREKSIMAVPIVDSRKRPGEEDVFLKTISTRIGGGTRLKSGAPTVIVDMREFRSSLPPILHKEGMKIAPCTLQVGDYILSPELCVERKSITDLISSFSSGRLYTQCESMSLHYKTPVLLIEFDQNKAFSLQPSTDLKNDITLTDLSSKLVLLTLSFPMLRIIWSSSPYETAAIFRDLKSSQDEPDVEAAVLIGAESIDDVNSMTNLTPQEILRSMPGINSKNFRLVMSKVENIEELSNVSVEDLKEILGQEAGSKLHRQTLSETKLRKMTETNDKLKEQLEVQRMPVSDASKSLIEYCKSNHDTLVPSVWGNNKNQDPFAEQSGCTCCALRQVLLRFLSTLPSSPLSFNLLDMASNILRRTLTTSTSAKTLKIGLLPADGIGREVIPVRFWLSIFAAQRVLESLTSGPKFEFVHLDAGFEHFQKTGTALPQETIDYMKNECNGALFGAVSSPSHKVAGYSSPIVALRKHLDLYANVRPVSSVKSASTPNQKELDMLIIRENTECLYIKSERQEVDPKTGLKVAWADRRISEYASKRVGAMAFNMALTRESLRQQKPESDRFWKHKPRVTIVHKSNVLSVTDGLWRETVRGVKEQNAEKYAGVDMEEQLVDSMVYRMFREPEAFDVVVAPNLYGDIISDGAAALVGSLGVVPSANVGDNFVMGEPVHGSAPDIAGKNIANPIAAIRSAALLLEHLGYTKEALQVYARSVQQTIVE</sequence>
<dbReference type="GO" id="GO:0000110">
    <property type="term" value="C:nucleotide-excision repair factor 1 complex"/>
    <property type="evidence" value="ECO:0007669"/>
    <property type="project" value="TreeGrafter"/>
</dbReference>
<dbReference type="SMART" id="SM01224">
    <property type="entry name" value="G_gamma"/>
    <property type="match status" value="1"/>
</dbReference>
<dbReference type="InterPro" id="IPR006166">
    <property type="entry name" value="ERCC4_domain"/>
</dbReference>
<evidence type="ECO:0000256" key="9">
    <source>
        <dbReference type="ARBA" id="ARBA00022722"/>
    </source>
</evidence>
<dbReference type="FunFam" id="4.10.260.10:FF:000003">
    <property type="entry name" value="G-protein complex gamma subunit Ste18/GpgA"/>
    <property type="match status" value="1"/>
</dbReference>
<dbReference type="GO" id="GO:0016020">
    <property type="term" value="C:membrane"/>
    <property type="evidence" value="ECO:0007669"/>
    <property type="project" value="UniProtKB-SubCell"/>
</dbReference>
<dbReference type="GO" id="GO:0000014">
    <property type="term" value="F:single-stranded DNA endodeoxyribonuclease activity"/>
    <property type="evidence" value="ECO:0007669"/>
    <property type="project" value="TreeGrafter"/>
</dbReference>
<evidence type="ECO:0000256" key="16">
    <source>
        <dbReference type="ARBA" id="ARBA00023204"/>
    </source>
</evidence>
<dbReference type="InterPro" id="IPR011335">
    <property type="entry name" value="Restrct_endonuc-II-like"/>
</dbReference>
<dbReference type="InterPro" id="IPR036284">
    <property type="entry name" value="GGL_sf"/>
</dbReference>
<keyword evidence="9" id="KW-0540">Nuclease</keyword>
<proteinExistence type="inferred from homology"/>
<comment type="caution">
    <text evidence="23">The sequence shown here is derived from an EMBL/GenBank/DDBJ whole genome shotgun (WGS) entry which is preliminary data.</text>
</comment>
<reference evidence="23" key="1">
    <citation type="submission" date="2020-12" db="EMBL/GenBank/DDBJ databases">
        <title>Metabolic potential, ecology and presence of endohyphal bacteria is reflected in genomic diversity of Mucoromycotina.</title>
        <authorList>
            <person name="Muszewska A."/>
            <person name="Okrasinska A."/>
            <person name="Steczkiewicz K."/>
            <person name="Drgas O."/>
            <person name="Orlowska M."/>
            <person name="Perlinska-Lenart U."/>
            <person name="Aleksandrzak-Piekarczyk T."/>
            <person name="Szatraj K."/>
            <person name="Zielenkiewicz U."/>
            <person name="Pilsyk S."/>
            <person name="Malc E."/>
            <person name="Mieczkowski P."/>
            <person name="Kruszewska J.S."/>
            <person name="Biernat P."/>
            <person name="Pawlowska J."/>
        </authorList>
    </citation>
    <scope>NUCLEOTIDE SEQUENCE</scope>
    <source>
        <strain evidence="23">WA0000051536</strain>
    </source>
</reference>
<evidence type="ECO:0000256" key="7">
    <source>
        <dbReference type="ARBA" id="ARBA00016111"/>
    </source>
</evidence>
<keyword evidence="11" id="KW-0227">DNA damage</keyword>
<dbReference type="InterPro" id="IPR019818">
    <property type="entry name" value="IsoCit/isopropylmalate_DH_CS"/>
</dbReference>
<accession>A0A8H7QB35</accession>
<evidence type="ECO:0000256" key="14">
    <source>
        <dbReference type="ARBA" id="ARBA00023136"/>
    </source>
</evidence>
<dbReference type="GO" id="GO:0000287">
    <property type="term" value="F:magnesium ion binding"/>
    <property type="evidence" value="ECO:0007669"/>
    <property type="project" value="InterPro"/>
</dbReference>
<evidence type="ECO:0000256" key="20">
    <source>
        <dbReference type="ARBA" id="ARBA00023289"/>
    </source>
</evidence>
<comment type="subunit">
    <text evidence="6">G proteins are composed of 3 units, alpha, beta and gamma.</text>
</comment>
<evidence type="ECO:0000256" key="2">
    <source>
        <dbReference type="ARBA" id="ARBA00004170"/>
    </source>
</evidence>
<keyword evidence="17" id="KW-0807">Transducer</keyword>
<dbReference type="Gene3D" id="1.10.150.20">
    <property type="entry name" value="5' to 3' exonuclease, C-terminal subdomain"/>
    <property type="match status" value="1"/>
</dbReference>